<proteinExistence type="predicted"/>
<sequence length="189" mass="21847">MIKLEPFLSLILVLHILACAGLNREKRTLIWRPGGSRLQIIAGFGIPVDLKRETVIVGTVFKANYKLPTNVSDIKNPYVFYQRKKRAATRWDIYGMLSQAIEMRGFEGKSCILRAICEVARTPLEKNYGLFHELIHTFFTEKVSYHPDNEYYAAQILGEKNEKCEKIFRDCSSSLMDMFTFHGNELDFQ</sequence>
<dbReference type="OrthoDB" id="8186940at2759"/>
<dbReference type="Pfam" id="PF07841">
    <property type="entry name" value="DM4_12"/>
    <property type="match status" value="1"/>
</dbReference>
<evidence type="ECO:0000313" key="2">
    <source>
        <dbReference type="EMBL" id="RZC39203.1"/>
    </source>
</evidence>
<feature type="chain" id="PRO_5019802956" evidence="1">
    <location>
        <begin position="22"/>
        <end position="189"/>
    </location>
</feature>
<dbReference type="PANTHER" id="PTHR21398">
    <property type="entry name" value="AGAP007094-PA"/>
    <property type="match status" value="1"/>
</dbReference>
<organism evidence="2 3">
    <name type="scientific">Asbolus verrucosus</name>
    <name type="common">Desert ironclad beetle</name>
    <dbReference type="NCBI Taxonomy" id="1661398"/>
    <lineage>
        <taxon>Eukaryota</taxon>
        <taxon>Metazoa</taxon>
        <taxon>Ecdysozoa</taxon>
        <taxon>Arthropoda</taxon>
        <taxon>Hexapoda</taxon>
        <taxon>Insecta</taxon>
        <taxon>Pterygota</taxon>
        <taxon>Neoptera</taxon>
        <taxon>Endopterygota</taxon>
        <taxon>Coleoptera</taxon>
        <taxon>Polyphaga</taxon>
        <taxon>Cucujiformia</taxon>
        <taxon>Tenebrionidae</taxon>
        <taxon>Pimeliinae</taxon>
        <taxon>Asbolus</taxon>
    </lineage>
</organism>
<protein>
    <submittedName>
        <fullName evidence="2">Uncharacterized protein</fullName>
    </submittedName>
</protein>
<gene>
    <name evidence="2" type="ORF">BDFB_009817</name>
</gene>
<evidence type="ECO:0000313" key="3">
    <source>
        <dbReference type="Proteomes" id="UP000292052"/>
    </source>
</evidence>
<dbReference type="EMBL" id="QDEB01036329">
    <property type="protein sequence ID" value="RZC39203.1"/>
    <property type="molecule type" value="Genomic_DNA"/>
</dbReference>
<dbReference type="AlphaFoldDB" id="A0A482W333"/>
<dbReference type="STRING" id="1661398.A0A482W333"/>
<evidence type="ECO:0000256" key="1">
    <source>
        <dbReference type="SAM" id="SignalP"/>
    </source>
</evidence>
<dbReference type="SMART" id="SM00718">
    <property type="entry name" value="DM4_12"/>
    <property type="match status" value="1"/>
</dbReference>
<accession>A0A482W333</accession>
<feature type="signal peptide" evidence="1">
    <location>
        <begin position="1"/>
        <end position="21"/>
    </location>
</feature>
<dbReference type="PANTHER" id="PTHR21398:SF21">
    <property type="entry name" value="AGAP004005-PA"/>
    <property type="match status" value="1"/>
</dbReference>
<reference evidence="2 3" key="1">
    <citation type="submission" date="2017-03" db="EMBL/GenBank/DDBJ databases">
        <title>Genome of the blue death feigning beetle - Asbolus verrucosus.</title>
        <authorList>
            <person name="Rider S.D."/>
        </authorList>
    </citation>
    <scope>NUCLEOTIDE SEQUENCE [LARGE SCALE GENOMIC DNA]</scope>
    <source>
        <strain evidence="2">Butters</strain>
        <tissue evidence="2">Head and leg muscle</tissue>
    </source>
</reference>
<dbReference type="InterPro" id="IPR006631">
    <property type="entry name" value="DM4_12"/>
</dbReference>
<name>A0A482W333_ASBVE</name>
<comment type="caution">
    <text evidence="2">The sequence shown here is derived from an EMBL/GenBank/DDBJ whole genome shotgun (WGS) entry which is preliminary data.</text>
</comment>
<keyword evidence="3" id="KW-1185">Reference proteome</keyword>
<keyword evidence="1" id="KW-0732">Signal</keyword>
<dbReference type="Proteomes" id="UP000292052">
    <property type="component" value="Unassembled WGS sequence"/>
</dbReference>